<feature type="domain" description="CorA-like transporter" evidence="2">
    <location>
        <begin position="12"/>
        <end position="308"/>
    </location>
</feature>
<evidence type="ECO:0000256" key="1">
    <source>
        <dbReference type="SAM" id="Phobius"/>
    </source>
</evidence>
<name>A0A439CSB1_9PEZI</name>
<organism evidence="3 4">
    <name type="scientific">Xylaria grammica</name>
    <dbReference type="NCBI Taxonomy" id="363999"/>
    <lineage>
        <taxon>Eukaryota</taxon>
        <taxon>Fungi</taxon>
        <taxon>Dikarya</taxon>
        <taxon>Ascomycota</taxon>
        <taxon>Pezizomycotina</taxon>
        <taxon>Sordariomycetes</taxon>
        <taxon>Xylariomycetidae</taxon>
        <taxon>Xylariales</taxon>
        <taxon>Xylariaceae</taxon>
        <taxon>Xylaria</taxon>
    </lineage>
</organism>
<comment type="caution">
    <text evidence="3">The sequence shown here is derived from an EMBL/GenBank/DDBJ whole genome shotgun (WGS) entry which is preliminary data.</text>
</comment>
<dbReference type="InterPro" id="IPR058257">
    <property type="entry name" value="CorA-like_dom"/>
</dbReference>
<dbReference type="Gene3D" id="1.20.58.340">
    <property type="entry name" value="Magnesium transport protein CorA, transmembrane region"/>
    <property type="match status" value="1"/>
</dbReference>
<keyword evidence="1" id="KW-1133">Transmembrane helix</keyword>
<keyword evidence="1" id="KW-0812">Transmembrane</keyword>
<gene>
    <name evidence="3" type="ORF">EKO27_g10133</name>
</gene>
<feature type="transmembrane region" description="Helical" evidence="1">
    <location>
        <begin position="444"/>
        <end position="467"/>
    </location>
</feature>
<dbReference type="Proteomes" id="UP000286045">
    <property type="component" value="Unassembled WGS sequence"/>
</dbReference>
<feature type="transmembrane region" description="Helical" evidence="1">
    <location>
        <begin position="487"/>
        <end position="510"/>
    </location>
</feature>
<sequence length="567" mass="65685">MPIDLPTEFSESYLIFQKYPRFIVSSAAYGPALWGLRDRLNRKKTILFTENPSDVVIPVREIQRNAQGRFEISKRNLLSEQRLKEWLGDTYERDTNNPAKFVGALATRPDPQCRFIFLITDSALAPLEMTRDCLLRILTYHQVMPTYIDFLLVYGAEEEDRELRYNAFRTRTTFINPEPGHIIPDLNRSGRQHEVCYNLKAVTPKDPTKNQFIRNRWRIRQSAVYHRLDLGTGSALWIIADPREAVKGVIGEVLPEGPVPRNFRFDSLSESFNSSLDTHLALAQWASDEWRWHLQSLEETIDNITRPALLFDDTNQLQPRIRPRAVTRVQEYEEKVNEAVMVMESNIKIMKSLLSSYKMLVEDADFPPTEAAACQKAVKGFSTRIGEFIYDLQTQVDRGKILSKIARDRKNIVLQQAQMHTAARQERLADSMWQFAERGQKEAIAMRTVTIITLLYLPPTFVSTFFSTDVVKYQDNGEDQVYFSRNALNSFLYVTIPLWAVTLLVVTLYYKWESWRREQRARGLLSHDPDIAEYWEKHSGTRADTGYDAMPRSFVQHLLGKEPKPAS</sequence>
<dbReference type="Pfam" id="PF26616">
    <property type="entry name" value="CorA-like"/>
    <property type="match status" value="1"/>
</dbReference>
<dbReference type="STRING" id="363999.A0A439CSB1"/>
<reference evidence="3 4" key="1">
    <citation type="submission" date="2018-12" db="EMBL/GenBank/DDBJ databases">
        <title>Draft genome sequence of Xylaria grammica IHI A82.</title>
        <authorList>
            <person name="Buettner E."/>
            <person name="Kellner H."/>
        </authorList>
    </citation>
    <scope>NUCLEOTIDE SEQUENCE [LARGE SCALE GENOMIC DNA]</scope>
    <source>
        <strain evidence="3 4">IHI A82</strain>
    </source>
</reference>
<proteinExistence type="predicted"/>
<accession>A0A439CSB1</accession>
<dbReference type="AlphaFoldDB" id="A0A439CSB1"/>
<keyword evidence="1" id="KW-0472">Membrane</keyword>
<evidence type="ECO:0000313" key="4">
    <source>
        <dbReference type="Proteomes" id="UP000286045"/>
    </source>
</evidence>
<keyword evidence="4" id="KW-1185">Reference proteome</keyword>
<dbReference type="EMBL" id="RYZI01000494">
    <property type="protein sequence ID" value="RWA04971.1"/>
    <property type="molecule type" value="Genomic_DNA"/>
</dbReference>
<evidence type="ECO:0000313" key="3">
    <source>
        <dbReference type="EMBL" id="RWA04971.1"/>
    </source>
</evidence>
<evidence type="ECO:0000259" key="2">
    <source>
        <dbReference type="Pfam" id="PF26616"/>
    </source>
</evidence>
<protein>
    <recommendedName>
        <fullName evidence="2">CorA-like transporter domain-containing protein</fullName>
    </recommendedName>
</protein>